<organism evidence="21 22">
    <name type="scientific">Mycena pura</name>
    <dbReference type="NCBI Taxonomy" id="153505"/>
    <lineage>
        <taxon>Eukaryota</taxon>
        <taxon>Fungi</taxon>
        <taxon>Dikarya</taxon>
        <taxon>Basidiomycota</taxon>
        <taxon>Agaricomycotina</taxon>
        <taxon>Agaricomycetes</taxon>
        <taxon>Agaricomycetidae</taxon>
        <taxon>Agaricales</taxon>
        <taxon>Marasmiineae</taxon>
        <taxon>Mycenaceae</taxon>
        <taxon>Mycena</taxon>
    </lineage>
</organism>
<dbReference type="InterPro" id="IPR032816">
    <property type="entry name" value="VTT_dom"/>
</dbReference>
<proteinExistence type="inferred from homology"/>
<dbReference type="SUPFAM" id="SSF52317">
    <property type="entry name" value="Class I glutamine amidotransferase-like"/>
    <property type="match status" value="1"/>
</dbReference>
<keyword evidence="9" id="KW-0479">Metal-binding</keyword>
<dbReference type="EMBL" id="JARJCW010000035">
    <property type="protein sequence ID" value="KAJ7207956.1"/>
    <property type="molecule type" value="Genomic_DNA"/>
</dbReference>
<feature type="transmembrane region" description="Helical" evidence="17">
    <location>
        <begin position="140"/>
        <end position="162"/>
    </location>
</feature>
<keyword evidence="8 17" id="KW-0812">Transmembrane</keyword>
<comment type="function">
    <text evidence="1">Golgi membrane protein involved in vesicular trafficking and spindle migration.</text>
</comment>
<comment type="subcellular location">
    <subcellularLocation>
        <location evidence="2">Golgi apparatus membrane</location>
        <topology evidence="2">Multi-pass membrane protein</topology>
    </subcellularLocation>
</comment>
<feature type="domain" description="VTT" evidence="19">
    <location>
        <begin position="129"/>
        <end position="243"/>
    </location>
</feature>
<keyword evidence="10" id="KW-0547">Nucleotide-binding</keyword>
<dbReference type="PANTHER" id="PTHR47549:SF2">
    <property type="entry name" value="GOLGI APPARATUS MEMBRANE PROTEIN TVP38"/>
    <property type="match status" value="1"/>
</dbReference>
<dbReference type="GO" id="GO:0005524">
    <property type="term" value="F:ATP binding"/>
    <property type="evidence" value="ECO:0007669"/>
    <property type="project" value="UniProtKB-KW"/>
</dbReference>
<evidence type="ECO:0000256" key="8">
    <source>
        <dbReference type="ARBA" id="ARBA00022692"/>
    </source>
</evidence>
<dbReference type="EC" id="6.3.5.5" evidence="4"/>
<dbReference type="InterPro" id="IPR029062">
    <property type="entry name" value="Class_I_gatase-like"/>
</dbReference>
<evidence type="ECO:0000313" key="22">
    <source>
        <dbReference type="Proteomes" id="UP001219525"/>
    </source>
</evidence>
<accession>A0AAD6YG02</accession>
<feature type="transmembrane region" description="Helical" evidence="17">
    <location>
        <begin position="70"/>
        <end position="89"/>
    </location>
</feature>
<evidence type="ECO:0000256" key="12">
    <source>
        <dbReference type="ARBA" id="ARBA00022989"/>
    </source>
</evidence>
<protein>
    <recommendedName>
        <fullName evidence="5">Golgi apparatus membrane protein TVP38</fullName>
        <ecNumber evidence="15">6.3.4.16</ecNumber>
        <ecNumber evidence="4">6.3.5.5</ecNumber>
    </recommendedName>
    <alternativeName>
        <fullName evidence="6">Golgi apparatus membrane protein tvp38</fullName>
    </alternativeName>
</protein>
<evidence type="ECO:0000256" key="3">
    <source>
        <dbReference type="ARBA" id="ARBA00008640"/>
    </source>
</evidence>
<feature type="transmembrane region" description="Helical" evidence="17">
    <location>
        <begin position="212"/>
        <end position="232"/>
    </location>
</feature>
<dbReference type="InterPro" id="IPR016185">
    <property type="entry name" value="PreATP-grasp_dom_sf"/>
</dbReference>
<feature type="transmembrane region" description="Helical" evidence="17">
    <location>
        <begin position="109"/>
        <end position="128"/>
    </location>
</feature>
<dbReference type="InterPro" id="IPR051076">
    <property type="entry name" value="Golgi_membrane_TVP38/TMEM64"/>
</dbReference>
<keyword evidence="13" id="KW-0333">Golgi apparatus</keyword>
<evidence type="ECO:0000256" key="15">
    <source>
        <dbReference type="ARBA" id="ARBA00044063"/>
    </source>
</evidence>
<dbReference type="GO" id="GO:0046872">
    <property type="term" value="F:metal ion binding"/>
    <property type="evidence" value="ECO:0007669"/>
    <property type="project" value="UniProtKB-KW"/>
</dbReference>
<dbReference type="Proteomes" id="UP001219525">
    <property type="component" value="Unassembled WGS sequence"/>
</dbReference>
<evidence type="ECO:0000256" key="4">
    <source>
        <dbReference type="ARBA" id="ARBA00012738"/>
    </source>
</evidence>
<evidence type="ECO:0000259" key="19">
    <source>
        <dbReference type="Pfam" id="PF09335"/>
    </source>
</evidence>
<comment type="catalytic activity">
    <reaction evidence="16">
        <text>hydrogencarbonate + NH4(+) + 2 ATP = carbamoyl phosphate + 2 ADP + phosphate + 2 H(+)</text>
        <dbReference type="Rhea" id="RHEA:18029"/>
        <dbReference type="ChEBI" id="CHEBI:15378"/>
        <dbReference type="ChEBI" id="CHEBI:17544"/>
        <dbReference type="ChEBI" id="CHEBI:28938"/>
        <dbReference type="ChEBI" id="CHEBI:30616"/>
        <dbReference type="ChEBI" id="CHEBI:43474"/>
        <dbReference type="ChEBI" id="CHEBI:58228"/>
        <dbReference type="ChEBI" id="CHEBI:456216"/>
        <dbReference type="EC" id="6.3.4.16"/>
    </reaction>
</comment>
<dbReference type="InterPro" id="IPR017926">
    <property type="entry name" value="GATASE"/>
</dbReference>
<feature type="domain" description="Carbamoyl phosphate synthase preATP-grasp" evidence="20">
    <location>
        <begin position="476"/>
        <end position="582"/>
    </location>
</feature>
<keyword evidence="11" id="KW-0067">ATP-binding</keyword>
<name>A0AAD6YG02_9AGAR</name>
<gene>
    <name evidence="21" type="ORF">GGX14DRAFT_634583</name>
</gene>
<keyword evidence="22" id="KW-1185">Reference proteome</keyword>
<evidence type="ECO:0000259" key="20">
    <source>
        <dbReference type="Pfam" id="PF25596"/>
    </source>
</evidence>
<evidence type="ECO:0000256" key="1">
    <source>
        <dbReference type="ARBA" id="ARBA00002978"/>
    </source>
</evidence>
<dbReference type="GO" id="GO:0000139">
    <property type="term" value="C:Golgi membrane"/>
    <property type="evidence" value="ECO:0007669"/>
    <property type="project" value="UniProtKB-SubCell"/>
</dbReference>
<feature type="transmembrane region" description="Helical" evidence="17">
    <location>
        <begin position="182"/>
        <end position="200"/>
    </location>
</feature>
<evidence type="ECO:0000256" key="5">
    <source>
        <dbReference type="ARBA" id="ARBA00013533"/>
    </source>
</evidence>
<feature type="domain" description="Glutamine amidotransferase" evidence="18">
    <location>
        <begin position="378"/>
        <end position="468"/>
    </location>
</feature>
<evidence type="ECO:0000256" key="13">
    <source>
        <dbReference type="ARBA" id="ARBA00023034"/>
    </source>
</evidence>
<dbReference type="Gene3D" id="3.40.50.20">
    <property type="match status" value="1"/>
</dbReference>
<evidence type="ECO:0000256" key="17">
    <source>
        <dbReference type="SAM" id="Phobius"/>
    </source>
</evidence>
<evidence type="ECO:0000256" key="10">
    <source>
        <dbReference type="ARBA" id="ARBA00022741"/>
    </source>
</evidence>
<dbReference type="SUPFAM" id="SSF52440">
    <property type="entry name" value="PreATP-grasp domain"/>
    <property type="match status" value="1"/>
</dbReference>
<reference evidence="21" key="1">
    <citation type="submission" date="2023-03" db="EMBL/GenBank/DDBJ databases">
        <title>Massive genome expansion in bonnet fungi (Mycena s.s.) driven by repeated elements and novel gene families across ecological guilds.</title>
        <authorList>
            <consortium name="Lawrence Berkeley National Laboratory"/>
            <person name="Harder C.B."/>
            <person name="Miyauchi S."/>
            <person name="Viragh M."/>
            <person name="Kuo A."/>
            <person name="Thoen E."/>
            <person name="Andreopoulos B."/>
            <person name="Lu D."/>
            <person name="Skrede I."/>
            <person name="Drula E."/>
            <person name="Henrissat B."/>
            <person name="Morin E."/>
            <person name="Kohler A."/>
            <person name="Barry K."/>
            <person name="LaButti K."/>
            <person name="Morin E."/>
            <person name="Salamov A."/>
            <person name="Lipzen A."/>
            <person name="Mereny Z."/>
            <person name="Hegedus B."/>
            <person name="Baldrian P."/>
            <person name="Stursova M."/>
            <person name="Weitz H."/>
            <person name="Taylor A."/>
            <person name="Grigoriev I.V."/>
            <person name="Nagy L.G."/>
            <person name="Martin F."/>
            <person name="Kauserud H."/>
        </authorList>
    </citation>
    <scope>NUCLEOTIDE SEQUENCE</scope>
    <source>
        <strain evidence="21">9144</strain>
    </source>
</reference>
<dbReference type="Gene3D" id="3.40.50.880">
    <property type="match status" value="1"/>
</dbReference>
<dbReference type="AlphaFoldDB" id="A0AAD6YG02"/>
<dbReference type="Pfam" id="PF25596">
    <property type="entry name" value="CPSase_L_D1"/>
    <property type="match status" value="1"/>
</dbReference>
<dbReference type="GO" id="GO:0004088">
    <property type="term" value="F:carbamoyl-phosphate synthase (glutamine-hydrolyzing) activity"/>
    <property type="evidence" value="ECO:0007669"/>
    <property type="project" value="UniProtKB-EC"/>
</dbReference>
<comment type="caution">
    <text evidence="21">The sequence shown here is derived from an EMBL/GenBank/DDBJ whole genome shotgun (WGS) entry which is preliminary data.</text>
</comment>
<sequence>MASQPYPVYPLQPVNPPSFFDSNSSVNLSSKALLVDQYDPRRISRTPSPTPSEYNALNGIKEKKTTKQKIQLYALVAVLLAAVILLSVFHQKIITALTPFTTWMRDHKIAPLIPIALLIILSFPPFFGHELVAMLAGVTWDFPVACVIVAVGTLLGEIANYFTFKHACSARGAKMEAKDISYGLLGHVVREGGFLIVLVVRYSAIPPHFATAVFSTVGVSFAVFAAAAALSLPKQFVPVYVGYALKPENAGNTTSEKIEKIVLAASIAVTIAAYVWINRKMKAARPDYIYSRRKARQLTGLMAAAPRQARFGPTRLAPAAAAALRCTAGAGPPLPLCQGSLARSGNREGCLSMMAVQTRSARGMRKGGPPDIRHLPRLLTLAAGAKTLKMKYGNRGHNTPCTDALSGRCYVHHEPEPRVPGRHLPAGGRMEGFRNANDGSNEGIYCEDKPFFSVQFHPESTPRPRDTERNKRVPLSKVVIPGSGGLSSSQAGEFDYSGSQAIKALEEEGIYTIMVNPNIATIATSEGLADKVYFFPDTPEFVRRIVKPDGIYATFGGQTTLDVRIKLKDKFEFEALGVKVLGRCDHRDGGPAAVRGGHGRDRGEIALGGLGSGFAQDEAQLKALCAKAFATSPQRLSRQLHHGVATL</sequence>
<dbReference type="FunFam" id="3.40.50.20:FF:000001">
    <property type="entry name" value="Carbamoyl-phosphate synthase large chain"/>
    <property type="match status" value="1"/>
</dbReference>
<evidence type="ECO:0000256" key="2">
    <source>
        <dbReference type="ARBA" id="ARBA00004653"/>
    </source>
</evidence>
<dbReference type="EC" id="6.3.4.16" evidence="15"/>
<comment type="similarity">
    <text evidence="3">Belongs to the TVP38/TMEM64 family.</text>
</comment>
<keyword evidence="12 17" id="KW-1133">Transmembrane helix</keyword>
<evidence type="ECO:0000256" key="14">
    <source>
        <dbReference type="ARBA" id="ARBA00023136"/>
    </source>
</evidence>
<evidence type="ECO:0000313" key="21">
    <source>
        <dbReference type="EMBL" id="KAJ7207956.1"/>
    </source>
</evidence>
<evidence type="ECO:0000256" key="16">
    <source>
        <dbReference type="ARBA" id="ARBA00047359"/>
    </source>
</evidence>
<evidence type="ECO:0000259" key="18">
    <source>
        <dbReference type="Pfam" id="PF00117"/>
    </source>
</evidence>
<dbReference type="Pfam" id="PF00117">
    <property type="entry name" value="GATase"/>
    <property type="match status" value="1"/>
</dbReference>
<evidence type="ECO:0000256" key="6">
    <source>
        <dbReference type="ARBA" id="ARBA00020673"/>
    </source>
</evidence>
<dbReference type="GO" id="GO:0004087">
    <property type="term" value="F:carbamoyl-phosphate synthase (ammonia) activity"/>
    <property type="evidence" value="ECO:0007669"/>
    <property type="project" value="UniProtKB-EC"/>
</dbReference>
<dbReference type="Pfam" id="PF09335">
    <property type="entry name" value="VTT_dom"/>
    <property type="match status" value="1"/>
</dbReference>
<evidence type="ECO:0000256" key="11">
    <source>
        <dbReference type="ARBA" id="ARBA00022840"/>
    </source>
</evidence>
<keyword evidence="14 17" id="KW-0472">Membrane</keyword>
<evidence type="ECO:0000256" key="9">
    <source>
        <dbReference type="ARBA" id="ARBA00022723"/>
    </source>
</evidence>
<evidence type="ECO:0000256" key="7">
    <source>
        <dbReference type="ARBA" id="ARBA00022598"/>
    </source>
</evidence>
<dbReference type="PANTHER" id="PTHR47549">
    <property type="entry name" value="GOLGI APPARATUS MEMBRANE PROTEIN TVP38-RELATED"/>
    <property type="match status" value="1"/>
</dbReference>
<keyword evidence="7" id="KW-0436">Ligase</keyword>
<feature type="transmembrane region" description="Helical" evidence="17">
    <location>
        <begin position="261"/>
        <end position="277"/>
    </location>
</feature>
<dbReference type="InterPro" id="IPR058047">
    <property type="entry name" value="CPSase_preATP-grasp"/>
</dbReference>